<dbReference type="EMBL" id="CAKOFQ010007048">
    <property type="protein sequence ID" value="CAH1988633.1"/>
    <property type="molecule type" value="Genomic_DNA"/>
</dbReference>
<sequence length="40" mass="4672">MKKRDLGNMCMYIFITTVAILVVAEIVLFGFIMRDIIKTY</sequence>
<protein>
    <submittedName>
        <fullName evidence="2">Uncharacterized protein</fullName>
    </submittedName>
</protein>
<reference evidence="2" key="1">
    <citation type="submission" date="2022-03" db="EMBL/GenBank/DDBJ databases">
        <authorList>
            <person name="Sayadi A."/>
        </authorList>
    </citation>
    <scope>NUCLEOTIDE SEQUENCE</scope>
</reference>
<keyword evidence="3" id="KW-1185">Reference proteome</keyword>
<accession>A0A9P0PLF7</accession>
<dbReference type="Proteomes" id="UP001152888">
    <property type="component" value="Unassembled WGS sequence"/>
</dbReference>
<feature type="transmembrane region" description="Helical" evidence="1">
    <location>
        <begin position="12"/>
        <end position="33"/>
    </location>
</feature>
<evidence type="ECO:0000256" key="1">
    <source>
        <dbReference type="SAM" id="Phobius"/>
    </source>
</evidence>
<organism evidence="2 3">
    <name type="scientific">Acanthoscelides obtectus</name>
    <name type="common">Bean weevil</name>
    <name type="synonym">Bruchus obtectus</name>
    <dbReference type="NCBI Taxonomy" id="200917"/>
    <lineage>
        <taxon>Eukaryota</taxon>
        <taxon>Metazoa</taxon>
        <taxon>Ecdysozoa</taxon>
        <taxon>Arthropoda</taxon>
        <taxon>Hexapoda</taxon>
        <taxon>Insecta</taxon>
        <taxon>Pterygota</taxon>
        <taxon>Neoptera</taxon>
        <taxon>Endopterygota</taxon>
        <taxon>Coleoptera</taxon>
        <taxon>Polyphaga</taxon>
        <taxon>Cucujiformia</taxon>
        <taxon>Chrysomeloidea</taxon>
        <taxon>Chrysomelidae</taxon>
        <taxon>Bruchinae</taxon>
        <taxon>Bruchini</taxon>
        <taxon>Acanthoscelides</taxon>
    </lineage>
</organism>
<comment type="caution">
    <text evidence="2">The sequence shown here is derived from an EMBL/GenBank/DDBJ whole genome shotgun (WGS) entry which is preliminary data.</text>
</comment>
<dbReference type="AlphaFoldDB" id="A0A9P0PLF7"/>
<proteinExistence type="predicted"/>
<keyword evidence="1" id="KW-1133">Transmembrane helix</keyword>
<keyword evidence="1" id="KW-0472">Membrane</keyword>
<gene>
    <name evidence="2" type="ORF">ACAOBT_LOCUS18591</name>
</gene>
<evidence type="ECO:0000313" key="3">
    <source>
        <dbReference type="Proteomes" id="UP001152888"/>
    </source>
</evidence>
<dbReference type="OrthoDB" id="10352369at2759"/>
<evidence type="ECO:0000313" key="2">
    <source>
        <dbReference type="EMBL" id="CAH1988633.1"/>
    </source>
</evidence>
<keyword evidence="1" id="KW-0812">Transmembrane</keyword>
<name>A0A9P0PLF7_ACAOB</name>